<organism evidence="2 3">
    <name type="scientific">Flavobacterium keumense</name>
    <dbReference type="NCBI Taxonomy" id="1306518"/>
    <lineage>
        <taxon>Bacteria</taxon>
        <taxon>Pseudomonadati</taxon>
        <taxon>Bacteroidota</taxon>
        <taxon>Flavobacteriia</taxon>
        <taxon>Flavobacteriales</taxon>
        <taxon>Flavobacteriaceae</taxon>
        <taxon>Flavobacterium</taxon>
    </lineage>
</organism>
<dbReference type="RefSeq" id="WP_264532653.1">
    <property type="nucleotide sequence ID" value="NZ_CP092332.1"/>
</dbReference>
<sequence>MSIILFFLPLLFQIIFGRKAIGGDIKLSFGTVCLISFLGQILTTILEHNIILSNLQKNSNFCGLPLVGLIMVSLFLTFILIITIFIQDRIRKSYGYVEEIDAKDDDEYEKYQEDEEDITFLE</sequence>
<protein>
    <submittedName>
        <fullName evidence="2">Uncharacterized protein</fullName>
    </submittedName>
</protein>
<reference evidence="2 3" key="1">
    <citation type="submission" date="2022-02" db="EMBL/GenBank/DDBJ databases">
        <authorList>
            <person name="Cha I.-T."/>
            <person name="Lee K.-E."/>
            <person name="Park S.-J."/>
        </authorList>
    </citation>
    <scope>NUCLEOTIDE SEQUENCE [LARGE SCALE GENOMIC DNA]</scope>
    <source>
        <strain evidence="2 3">K3R-10</strain>
    </source>
</reference>
<proteinExistence type="predicted"/>
<keyword evidence="1" id="KW-0472">Membrane</keyword>
<evidence type="ECO:0000313" key="2">
    <source>
        <dbReference type="EMBL" id="WGK94618.1"/>
    </source>
</evidence>
<gene>
    <name evidence="2" type="ORF">MG292_11130</name>
</gene>
<name>A0ABY8N607_9FLAO</name>
<dbReference type="EMBL" id="CP092332">
    <property type="protein sequence ID" value="WGK94618.1"/>
    <property type="molecule type" value="Genomic_DNA"/>
</dbReference>
<accession>A0ABY8N607</accession>
<feature type="transmembrane region" description="Helical" evidence="1">
    <location>
        <begin position="66"/>
        <end position="86"/>
    </location>
</feature>
<keyword evidence="3" id="KW-1185">Reference proteome</keyword>
<evidence type="ECO:0000313" key="3">
    <source>
        <dbReference type="Proteomes" id="UP001232117"/>
    </source>
</evidence>
<feature type="transmembrane region" description="Helical" evidence="1">
    <location>
        <begin position="27"/>
        <end position="46"/>
    </location>
</feature>
<keyword evidence="1" id="KW-0812">Transmembrane</keyword>
<dbReference type="Proteomes" id="UP001232117">
    <property type="component" value="Chromosome"/>
</dbReference>
<keyword evidence="1" id="KW-1133">Transmembrane helix</keyword>
<evidence type="ECO:0000256" key="1">
    <source>
        <dbReference type="SAM" id="Phobius"/>
    </source>
</evidence>
<reference evidence="2 3" key="2">
    <citation type="submission" date="2023-06" db="EMBL/GenBank/DDBJ databases">
        <title>Complete Genome Sequence of Flavobacterium keumense K3R-10.</title>
        <authorList>
            <person name="Jeong H."/>
            <person name="Jhang S.Y."/>
            <person name="Kim J.N."/>
        </authorList>
    </citation>
    <scope>NUCLEOTIDE SEQUENCE [LARGE SCALE GENOMIC DNA]</scope>
    <source>
        <strain evidence="2 3">K3R-10</strain>
    </source>
</reference>